<name>A0A699GG94_TANCI</name>
<dbReference type="AlphaFoldDB" id="A0A699GG94"/>
<reference evidence="2" key="1">
    <citation type="journal article" date="2019" name="Sci. Rep.">
        <title>Draft genome of Tanacetum cinerariifolium, the natural source of mosquito coil.</title>
        <authorList>
            <person name="Yamashiro T."/>
            <person name="Shiraishi A."/>
            <person name="Satake H."/>
            <person name="Nakayama K."/>
        </authorList>
    </citation>
    <scope>NUCLEOTIDE SEQUENCE</scope>
</reference>
<gene>
    <name evidence="2" type="ORF">Tci_000797</name>
</gene>
<feature type="compositionally biased region" description="Basic residues" evidence="1">
    <location>
        <begin position="146"/>
        <end position="155"/>
    </location>
</feature>
<organism evidence="2">
    <name type="scientific">Tanacetum cinerariifolium</name>
    <name type="common">Dalmatian daisy</name>
    <name type="synonym">Chrysanthemum cinerariifolium</name>
    <dbReference type="NCBI Taxonomy" id="118510"/>
    <lineage>
        <taxon>Eukaryota</taxon>
        <taxon>Viridiplantae</taxon>
        <taxon>Streptophyta</taxon>
        <taxon>Embryophyta</taxon>
        <taxon>Tracheophyta</taxon>
        <taxon>Spermatophyta</taxon>
        <taxon>Magnoliopsida</taxon>
        <taxon>eudicotyledons</taxon>
        <taxon>Gunneridae</taxon>
        <taxon>Pentapetalae</taxon>
        <taxon>asterids</taxon>
        <taxon>campanulids</taxon>
        <taxon>Asterales</taxon>
        <taxon>Asteraceae</taxon>
        <taxon>Asteroideae</taxon>
        <taxon>Anthemideae</taxon>
        <taxon>Anthemidinae</taxon>
        <taxon>Tanacetum</taxon>
    </lineage>
</organism>
<feature type="region of interest" description="Disordered" evidence="1">
    <location>
        <begin position="146"/>
        <end position="182"/>
    </location>
</feature>
<proteinExistence type="predicted"/>
<protein>
    <recommendedName>
        <fullName evidence="3">Reverse transcriptase domain-containing protein</fullName>
    </recommendedName>
</protein>
<dbReference type="EMBL" id="BKCJ010000023">
    <property type="protein sequence ID" value="GEU28819.1"/>
    <property type="molecule type" value="Genomic_DNA"/>
</dbReference>
<comment type="caution">
    <text evidence="2">The sequence shown here is derived from an EMBL/GenBank/DDBJ whole genome shotgun (WGS) entry which is preliminary data.</text>
</comment>
<sequence length="182" mass="20351">MAPKKITTPVTDAQLKALIARGVDDALEGIKANRISRNGDHIHDSGTGSRRTERAARECNYTDFLKLIAQSHVKGIDVESYSQRFQELALMCDRMFPEESNKNKKYVGGLHDMIHGSVMASKPKIMQDAIKFATELMDQKLRTLAKRQAKNKRKHDNNSQAQQQPLKKQGVAIAYTAGSGER</sequence>
<evidence type="ECO:0000313" key="2">
    <source>
        <dbReference type="EMBL" id="GEU28819.1"/>
    </source>
</evidence>
<evidence type="ECO:0008006" key="3">
    <source>
        <dbReference type="Google" id="ProtNLM"/>
    </source>
</evidence>
<accession>A0A699GG94</accession>
<evidence type="ECO:0000256" key="1">
    <source>
        <dbReference type="SAM" id="MobiDB-lite"/>
    </source>
</evidence>